<dbReference type="Gene3D" id="3.40.50.300">
    <property type="entry name" value="P-loop containing nucleotide triphosphate hydrolases"/>
    <property type="match status" value="1"/>
</dbReference>
<proteinExistence type="predicted"/>
<name>A0A8J9S753_PHATR</name>
<dbReference type="Proteomes" id="UP000836788">
    <property type="component" value="Chromosome 19"/>
</dbReference>
<protein>
    <recommendedName>
        <fullName evidence="2">Sulfotransferase domain-containing protein</fullName>
    </recommendedName>
</protein>
<dbReference type="InterPro" id="IPR027417">
    <property type="entry name" value="P-loop_NTPase"/>
</dbReference>
<reference evidence="1" key="1">
    <citation type="submission" date="2022-02" db="EMBL/GenBank/DDBJ databases">
        <authorList>
            <person name="Giguere J D."/>
        </authorList>
    </citation>
    <scope>NUCLEOTIDE SEQUENCE</scope>
    <source>
        <strain evidence="1">CCAP 1055/1</strain>
    </source>
</reference>
<evidence type="ECO:0000313" key="1">
    <source>
        <dbReference type="EMBL" id="CAG9283586.1"/>
    </source>
</evidence>
<gene>
    <name evidence="1" type="ORF">PTTT1_LOCUS23283</name>
</gene>
<dbReference type="EMBL" id="OU594960">
    <property type="protein sequence ID" value="CAG9283586.1"/>
    <property type="molecule type" value="Genomic_DNA"/>
</dbReference>
<sequence length="488" mass="56626">MTVSSLGGTLEFDLLLGVFWKRHSRCRTMVLPERRQHPIRRRSLLRATHFLCHPFRIIFTALWCFYVFYCFRYGDVSNGNGAYAPPIHENQGGNHTGASNPHYSSTVIDGKRNDFVSPQYDRSVETVAFNTTQQYIKYNKRGRAVVKAITRVRLEDLTDLPESLLAKANATSPALPDPNRADKEPILRMLRQAGITDVDPRVITLLPSWRDVTDLYGDDVPIVGLDEASCRWFRDTVPLRDAYLGAAGLFNTGTNALTYYLRANLLLPFRGEAPIHRDGKDSNRQGILTQVPWDKHWFARLRNHHTVDLYANVTKAHVLPIVMIRDPLSWSQSMCQQPYLVRWRGRTVHCPDWREPVLIPHMTGGHHWDSLWHLWNDWYRDYWQHENPRLIVRFEDLLWRPQQVLRAIQSCVGATWTTPGTFYYVVDRSKWEHVKTFRAQSNMVSAMIKHGTPSQRVRNLSLEELEQARQILDPQIMELFGYSVPKPS</sequence>
<organism evidence="1">
    <name type="scientific">Phaeodactylum tricornutum</name>
    <name type="common">Diatom</name>
    <dbReference type="NCBI Taxonomy" id="2850"/>
    <lineage>
        <taxon>Eukaryota</taxon>
        <taxon>Sar</taxon>
        <taxon>Stramenopiles</taxon>
        <taxon>Ochrophyta</taxon>
        <taxon>Bacillariophyta</taxon>
        <taxon>Bacillariophyceae</taxon>
        <taxon>Bacillariophycidae</taxon>
        <taxon>Naviculales</taxon>
        <taxon>Phaeodactylaceae</taxon>
        <taxon>Phaeodactylum</taxon>
    </lineage>
</organism>
<evidence type="ECO:0008006" key="2">
    <source>
        <dbReference type="Google" id="ProtNLM"/>
    </source>
</evidence>
<dbReference type="SUPFAM" id="SSF52540">
    <property type="entry name" value="P-loop containing nucleoside triphosphate hydrolases"/>
    <property type="match status" value="1"/>
</dbReference>
<accession>A0A8J9S753</accession>
<dbReference type="AlphaFoldDB" id="A0A8J9S753"/>